<dbReference type="Proteomes" id="UP000193920">
    <property type="component" value="Unassembled WGS sequence"/>
</dbReference>
<dbReference type="OrthoDB" id="19932at2759"/>
<feature type="transmembrane region" description="Helical" evidence="7">
    <location>
        <begin position="216"/>
        <end position="239"/>
    </location>
</feature>
<dbReference type="GO" id="GO:0016020">
    <property type="term" value="C:membrane"/>
    <property type="evidence" value="ECO:0007669"/>
    <property type="project" value="UniProtKB-SubCell"/>
</dbReference>
<keyword evidence="4" id="KW-0732">Signal</keyword>
<dbReference type="GO" id="GO:0005794">
    <property type="term" value="C:Golgi apparatus"/>
    <property type="evidence" value="ECO:0007669"/>
    <property type="project" value="TreeGrafter"/>
</dbReference>
<feature type="transmembrane region" description="Helical" evidence="7">
    <location>
        <begin position="251"/>
        <end position="272"/>
    </location>
</feature>
<name>A0A1Y2ASL8_9FUNG</name>
<keyword evidence="6 7" id="KW-0472">Membrane</keyword>
<keyword evidence="5 7" id="KW-1133">Transmembrane helix</keyword>
<dbReference type="GO" id="GO:0005829">
    <property type="term" value="C:cytosol"/>
    <property type="evidence" value="ECO:0007669"/>
    <property type="project" value="GOC"/>
</dbReference>
<evidence type="ECO:0000256" key="6">
    <source>
        <dbReference type="ARBA" id="ARBA00023136"/>
    </source>
</evidence>
<feature type="transmembrane region" description="Helical" evidence="7">
    <location>
        <begin position="364"/>
        <end position="385"/>
    </location>
</feature>
<dbReference type="EMBL" id="MCOG01000213">
    <property type="protein sequence ID" value="ORY25290.1"/>
    <property type="molecule type" value="Genomic_DNA"/>
</dbReference>
<dbReference type="InterPro" id="IPR053938">
    <property type="entry name" value="PTM1-like_N"/>
</dbReference>
<organism evidence="10 11">
    <name type="scientific">Neocallimastix californiae</name>
    <dbReference type="NCBI Taxonomy" id="1754190"/>
    <lineage>
        <taxon>Eukaryota</taxon>
        <taxon>Fungi</taxon>
        <taxon>Fungi incertae sedis</taxon>
        <taxon>Chytridiomycota</taxon>
        <taxon>Chytridiomycota incertae sedis</taxon>
        <taxon>Neocallimastigomycetes</taxon>
        <taxon>Neocallimastigales</taxon>
        <taxon>Neocallimastigaceae</taxon>
        <taxon>Neocallimastix</taxon>
    </lineage>
</organism>
<feature type="transmembrane region" description="Helical" evidence="7">
    <location>
        <begin position="146"/>
        <end position="166"/>
    </location>
</feature>
<evidence type="ECO:0000259" key="8">
    <source>
        <dbReference type="Pfam" id="PF06814"/>
    </source>
</evidence>
<comment type="caution">
    <text evidence="10">The sequence shown here is derived from an EMBL/GenBank/DDBJ whole genome shotgun (WGS) entry which is preliminary data.</text>
</comment>
<feature type="transmembrane region" description="Helical" evidence="7">
    <location>
        <begin position="323"/>
        <end position="344"/>
    </location>
</feature>
<evidence type="ECO:0000256" key="1">
    <source>
        <dbReference type="ARBA" id="ARBA00004141"/>
    </source>
</evidence>
<feature type="domain" description="GOST seven transmembrane" evidence="8">
    <location>
        <begin position="142"/>
        <end position="392"/>
    </location>
</feature>
<dbReference type="GO" id="GO:0042147">
    <property type="term" value="P:retrograde transport, endosome to Golgi"/>
    <property type="evidence" value="ECO:0007669"/>
    <property type="project" value="TreeGrafter"/>
</dbReference>
<feature type="domain" description="PTM1-like N-terminal" evidence="9">
    <location>
        <begin position="7"/>
        <end position="122"/>
    </location>
</feature>
<dbReference type="Pfam" id="PF21902">
    <property type="entry name" value="PTM1-like_N"/>
    <property type="match status" value="1"/>
</dbReference>
<evidence type="ECO:0000256" key="3">
    <source>
        <dbReference type="ARBA" id="ARBA00022692"/>
    </source>
</evidence>
<sequence length="490" mass="56951">MTFILTYISIEITKPEKTDYNITMMAIAFNILDLDNIGYIHRNEKYLLCSNALINDGTCEKEGEIIINKKELKNKVLSKLFTITDKTNYPYSTDLKYEIEETGFYSVILKPAYNFEYDKSYDLISNVEWHSSTGELPGSDYPKIKFYKILAIVYIIVFVLWSLKALKYRKDILQIQHYITGIIIIVTSEMIIRFFYYNHYNNTNKNSKFFLMLAEVLNAGGNSLTFLVLLIVCMGYNVVKQSLSGGTMKVVQLLALFHFIFGIIYSIGLMIVSKVSGLVVLFFVLPISITITIFYIWILAALNNSIKNLKTSHQDAKLNMFLNLRKILIICIIFILIFFITNSFNFMDSQDIQWIVNHWSTRWFWIDGFSNVLYLFGFLSIIFLWRPTANNKRYGIDQLPSNDVEEIDLEESFINKSSNGIIKKDDINVGFDFNNVSENKDEINQESDDDIQNWAEDNIEIKDENDSELYENLEIHVADEEEKLINLDNP</sequence>
<dbReference type="InterPro" id="IPR009637">
    <property type="entry name" value="GPR107/GPR108-like"/>
</dbReference>
<gene>
    <name evidence="10" type="ORF">LY90DRAFT_674896</name>
</gene>
<proteinExistence type="inferred from homology"/>
<evidence type="ECO:0000259" key="9">
    <source>
        <dbReference type="Pfam" id="PF21902"/>
    </source>
</evidence>
<feature type="transmembrane region" description="Helical" evidence="7">
    <location>
        <begin position="178"/>
        <end position="196"/>
    </location>
</feature>
<keyword evidence="3 7" id="KW-0812">Transmembrane</keyword>
<evidence type="ECO:0000256" key="4">
    <source>
        <dbReference type="ARBA" id="ARBA00022729"/>
    </source>
</evidence>
<protein>
    <submittedName>
        <fullName evidence="10">Uncharacterized protein</fullName>
    </submittedName>
</protein>
<evidence type="ECO:0000256" key="7">
    <source>
        <dbReference type="SAM" id="Phobius"/>
    </source>
</evidence>
<evidence type="ECO:0000256" key="2">
    <source>
        <dbReference type="ARBA" id="ARBA00007883"/>
    </source>
</evidence>
<dbReference type="AlphaFoldDB" id="A0A1Y2ASL8"/>
<evidence type="ECO:0000313" key="11">
    <source>
        <dbReference type="Proteomes" id="UP000193920"/>
    </source>
</evidence>
<reference evidence="10 11" key="1">
    <citation type="submission" date="2016-08" db="EMBL/GenBank/DDBJ databases">
        <title>A Parts List for Fungal Cellulosomes Revealed by Comparative Genomics.</title>
        <authorList>
            <consortium name="DOE Joint Genome Institute"/>
            <person name="Haitjema C.H."/>
            <person name="Gilmore S.P."/>
            <person name="Henske J.K."/>
            <person name="Solomon K.V."/>
            <person name="De Groot R."/>
            <person name="Kuo A."/>
            <person name="Mondo S.J."/>
            <person name="Salamov A.A."/>
            <person name="Labutti K."/>
            <person name="Zhao Z."/>
            <person name="Chiniquy J."/>
            <person name="Barry K."/>
            <person name="Brewer H.M."/>
            <person name="Purvine S.O."/>
            <person name="Wright A.T."/>
            <person name="Boxma B."/>
            <person name="Van Alen T."/>
            <person name="Hackstein J.H."/>
            <person name="Baker S.E."/>
            <person name="Grigoriev I.V."/>
            <person name="O'Malley M.A."/>
        </authorList>
    </citation>
    <scope>NUCLEOTIDE SEQUENCE [LARGE SCALE GENOMIC DNA]</scope>
    <source>
        <strain evidence="10 11">G1</strain>
    </source>
</reference>
<dbReference type="PANTHER" id="PTHR21229:SF1">
    <property type="entry name" value="GH17801P"/>
    <property type="match status" value="1"/>
</dbReference>
<evidence type="ECO:0000256" key="5">
    <source>
        <dbReference type="ARBA" id="ARBA00022989"/>
    </source>
</evidence>
<dbReference type="Pfam" id="PF06814">
    <property type="entry name" value="GOST_TM"/>
    <property type="match status" value="1"/>
</dbReference>
<accession>A0A1Y2ASL8</accession>
<comment type="similarity">
    <text evidence="2">Belongs to the LU7TM family.</text>
</comment>
<dbReference type="InterPro" id="IPR053937">
    <property type="entry name" value="GOST_TM"/>
</dbReference>
<evidence type="ECO:0000313" key="10">
    <source>
        <dbReference type="EMBL" id="ORY25290.1"/>
    </source>
</evidence>
<dbReference type="STRING" id="1754190.A0A1Y2ASL8"/>
<feature type="transmembrane region" description="Helical" evidence="7">
    <location>
        <begin position="278"/>
        <end position="302"/>
    </location>
</feature>
<keyword evidence="11" id="KW-1185">Reference proteome</keyword>
<comment type="subcellular location">
    <subcellularLocation>
        <location evidence="1">Membrane</location>
        <topology evidence="1">Multi-pass membrane protein</topology>
    </subcellularLocation>
</comment>
<dbReference type="PANTHER" id="PTHR21229">
    <property type="entry name" value="LUNG SEVEN TRANSMEMBRANE RECEPTOR"/>
    <property type="match status" value="1"/>
</dbReference>